<evidence type="ECO:0000256" key="8">
    <source>
        <dbReference type="SAM" id="Phobius"/>
    </source>
</evidence>
<keyword evidence="4" id="KW-0997">Cell inner membrane</keyword>
<dbReference type="Proteomes" id="UP000235589">
    <property type="component" value="Chromosome"/>
</dbReference>
<evidence type="ECO:0000313" key="9">
    <source>
        <dbReference type="EMBL" id="AUO20370.1"/>
    </source>
</evidence>
<evidence type="ECO:0000256" key="2">
    <source>
        <dbReference type="ARBA" id="ARBA00022448"/>
    </source>
</evidence>
<dbReference type="InterPro" id="IPR001851">
    <property type="entry name" value="ABC_transp_permease"/>
</dbReference>
<name>A0A2K9P581_9FIRM</name>
<dbReference type="CDD" id="cd06579">
    <property type="entry name" value="TM_PBP1_transp_AraH_like"/>
    <property type="match status" value="1"/>
</dbReference>
<accession>A0A2K9P581</accession>
<dbReference type="EMBL" id="CP020991">
    <property type="protein sequence ID" value="AUO20370.1"/>
    <property type="molecule type" value="Genomic_DNA"/>
</dbReference>
<keyword evidence="5 8" id="KW-0812">Transmembrane</keyword>
<keyword evidence="7 8" id="KW-0472">Membrane</keyword>
<evidence type="ECO:0000256" key="1">
    <source>
        <dbReference type="ARBA" id="ARBA00004651"/>
    </source>
</evidence>
<sequence>MMTNSKSLAENNSRIKDFFRYIGHSIYSFFKRNMYIFIGLIAICIIVTLLTDKFFTVSNGMNILRQVSTNALLAFGMTLVMISGGIDLSIGSIVAVSGTFAIGLSVSGLPVIISIFIGIVAGTALGLINGLVIAKTHMPAFIVTLAMMNIARGIAYIYTGGLPINFNDPLYSFIGNGYIGGFFPVPVFIMLVLMIFNGLLLSKSRFGRHIYAIGGNRNAAQFSGIKIFKAEVLAYVISGLLASVTGIMLSARMYSALPTVGQGFEMDAIAAVVLGGTSFTGGSGSIGGTMIGVLIIGVLNNGMNLLQIPFYYQLLLKGVVIVFAVYLDTMKKRKAGV</sequence>
<feature type="transmembrane region" description="Helical" evidence="8">
    <location>
        <begin position="34"/>
        <end position="51"/>
    </location>
</feature>
<dbReference type="GO" id="GO:0005886">
    <property type="term" value="C:plasma membrane"/>
    <property type="evidence" value="ECO:0007669"/>
    <property type="project" value="UniProtKB-SubCell"/>
</dbReference>
<evidence type="ECO:0000256" key="7">
    <source>
        <dbReference type="ARBA" id="ARBA00023136"/>
    </source>
</evidence>
<dbReference type="PANTHER" id="PTHR32196">
    <property type="entry name" value="ABC TRANSPORTER PERMEASE PROTEIN YPHD-RELATED-RELATED"/>
    <property type="match status" value="1"/>
</dbReference>
<protein>
    <submittedName>
        <fullName evidence="9">Sugar ABC transporter permease</fullName>
    </submittedName>
</protein>
<feature type="transmembrane region" description="Helical" evidence="8">
    <location>
        <begin position="269"/>
        <end position="298"/>
    </location>
</feature>
<keyword evidence="6 8" id="KW-1133">Transmembrane helix</keyword>
<dbReference type="GO" id="GO:0022857">
    <property type="term" value="F:transmembrane transporter activity"/>
    <property type="evidence" value="ECO:0007669"/>
    <property type="project" value="InterPro"/>
</dbReference>
<dbReference type="Pfam" id="PF02653">
    <property type="entry name" value="BPD_transp_2"/>
    <property type="match status" value="1"/>
</dbReference>
<evidence type="ECO:0000256" key="5">
    <source>
        <dbReference type="ARBA" id="ARBA00022692"/>
    </source>
</evidence>
<keyword evidence="10" id="KW-1185">Reference proteome</keyword>
<comment type="subcellular location">
    <subcellularLocation>
        <location evidence="1">Cell membrane</location>
        <topology evidence="1">Multi-pass membrane protein</topology>
    </subcellularLocation>
</comment>
<organism evidence="9 10">
    <name type="scientific">Monoglobus pectinilyticus</name>
    <dbReference type="NCBI Taxonomy" id="1981510"/>
    <lineage>
        <taxon>Bacteria</taxon>
        <taxon>Bacillati</taxon>
        <taxon>Bacillota</taxon>
        <taxon>Clostridia</taxon>
        <taxon>Monoglobales</taxon>
        <taxon>Monoglobaceae</taxon>
        <taxon>Monoglobus</taxon>
    </lineage>
</organism>
<dbReference type="PANTHER" id="PTHR32196:SF21">
    <property type="entry name" value="ABC TRANSPORTER PERMEASE PROTEIN YPHD-RELATED"/>
    <property type="match status" value="1"/>
</dbReference>
<feature type="transmembrane region" description="Helical" evidence="8">
    <location>
        <begin position="178"/>
        <end position="201"/>
    </location>
</feature>
<dbReference type="KEGG" id="mpec:B9O19_02229"/>
<evidence type="ECO:0000313" key="10">
    <source>
        <dbReference type="Proteomes" id="UP000235589"/>
    </source>
</evidence>
<feature type="transmembrane region" description="Helical" evidence="8">
    <location>
        <begin position="100"/>
        <end position="128"/>
    </location>
</feature>
<keyword evidence="2" id="KW-0813">Transport</keyword>
<proteinExistence type="predicted"/>
<evidence type="ECO:0000256" key="6">
    <source>
        <dbReference type="ARBA" id="ARBA00022989"/>
    </source>
</evidence>
<feature type="transmembrane region" description="Helical" evidence="8">
    <location>
        <begin position="232"/>
        <end position="249"/>
    </location>
</feature>
<evidence type="ECO:0000256" key="4">
    <source>
        <dbReference type="ARBA" id="ARBA00022519"/>
    </source>
</evidence>
<keyword evidence="3" id="KW-1003">Cell membrane</keyword>
<feature type="transmembrane region" description="Helical" evidence="8">
    <location>
        <begin position="310"/>
        <end position="327"/>
    </location>
</feature>
<feature type="transmembrane region" description="Helical" evidence="8">
    <location>
        <begin position="72"/>
        <end position="94"/>
    </location>
</feature>
<reference evidence="9 10" key="1">
    <citation type="submission" date="2017-04" db="EMBL/GenBank/DDBJ databases">
        <title>Monoglobus pectinilyticus 14 draft genome.</title>
        <authorList>
            <person name="Kim C."/>
            <person name="Rosendale D.I."/>
            <person name="Kelly W.J."/>
            <person name="Tannock G.W."/>
            <person name="Patchett M.L."/>
            <person name="Jordens J.Z."/>
        </authorList>
    </citation>
    <scope>NUCLEOTIDE SEQUENCE [LARGE SCALE GENOMIC DNA]</scope>
    <source>
        <strain evidence="9 10">14</strain>
    </source>
</reference>
<feature type="transmembrane region" description="Helical" evidence="8">
    <location>
        <begin position="140"/>
        <end position="158"/>
    </location>
</feature>
<gene>
    <name evidence="9" type="ORF">B9O19_02229</name>
</gene>
<evidence type="ECO:0000256" key="3">
    <source>
        <dbReference type="ARBA" id="ARBA00022475"/>
    </source>
</evidence>
<dbReference type="AlphaFoldDB" id="A0A2K9P581"/>